<accession>A0ABD0WSG2</accession>
<evidence type="ECO:0000256" key="1">
    <source>
        <dbReference type="ARBA" id="ARBA00004479"/>
    </source>
</evidence>
<feature type="compositionally biased region" description="Polar residues" evidence="8">
    <location>
        <begin position="20"/>
        <end position="35"/>
    </location>
</feature>
<evidence type="ECO:0000313" key="12">
    <source>
        <dbReference type="Proteomes" id="UP001557470"/>
    </source>
</evidence>
<dbReference type="PANTHER" id="PTHR13055">
    <property type="entry name" value="TUMOR ENDOTHELIAL MARKER 7 RELATED"/>
    <property type="match status" value="1"/>
</dbReference>
<organism evidence="11 12">
    <name type="scientific">Umbra pygmaea</name>
    <name type="common">Eastern mudminnow</name>
    <dbReference type="NCBI Taxonomy" id="75934"/>
    <lineage>
        <taxon>Eukaryota</taxon>
        <taxon>Metazoa</taxon>
        <taxon>Chordata</taxon>
        <taxon>Craniata</taxon>
        <taxon>Vertebrata</taxon>
        <taxon>Euteleostomi</taxon>
        <taxon>Actinopterygii</taxon>
        <taxon>Neopterygii</taxon>
        <taxon>Teleostei</taxon>
        <taxon>Protacanthopterygii</taxon>
        <taxon>Esociformes</taxon>
        <taxon>Umbridae</taxon>
        <taxon>Umbra</taxon>
    </lineage>
</organism>
<keyword evidence="12" id="KW-1185">Reference proteome</keyword>
<keyword evidence="6 9" id="KW-0472">Membrane</keyword>
<evidence type="ECO:0000256" key="6">
    <source>
        <dbReference type="ARBA" id="ARBA00023136"/>
    </source>
</evidence>
<name>A0ABD0WSG2_UMBPY</name>
<feature type="transmembrane region" description="Helical" evidence="9">
    <location>
        <begin position="410"/>
        <end position="432"/>
    </location>
</feature>
<gene>
    <name evidence="11" type="ORF">UPYG_G00297370</name>
</gene>
<comment type="subcellular location">
    <subcellularLocation>
        <location evidence="1">Membrane</location>
        <topology evidence="1">Single-pass type I membrane protein</topology>
    </subcellularLocation>
</comment>
<evidence type="ECO:0000256" key="8">
    <source>
        <dbReference type="SAM" id="MobiDB-lite"/>
    </source>
</evidence>
<evidence type="ECO:0000256" key="9">
    <source>
        <dbReference type="SAM" id="Phobius"/>
    </source>
</evidence>
<evidence type="ECO:0000256" key="3">
    <source>
        <dbReference type="ARBA" id="ARBA00022692"/>
    </source>
</evidence>
<keyword evidence="4" id="KW-0732">Signal</keyword>
<dbReference type="GO" id="GO:0016020">
    <property type="term" value="C:membrane"/>
    <property type="evidence" value="ECO:0007669"/>
    <property type="project" value="UniProtKB-SubCell"/>
</dbReference>
<dbReference type="EMBL" id="JAGEUA010000009">
    <property type="protein sequence ID" value="KAL0966607.1"/>
    <property type="molecule type" value="Genomic_DNA"/>
</dbReference>
<reference evidence="11 12" key="1">
    <citation type="submission" date="2024-06" db="EMBL/GenBank/DDBJ databases">
        <authorList>
            <person name="Pan Q."/>
            <person name="Wen M."/>
            <person name="Jouanno E."/>
            <person name="Zahm M."/>
            <person name="Klopp C."/>
            <person name="Cabau C."/>
            <person name="Louis A."/>
            <person name="Berthelot C."/>
            <person name="Parey E."/>
            <person name="Roest Crollius H."/>
            <person name="Montfort J."/>
            <person name="Robinson-Rechavi M."/>
            <person name="Bouchez O."/>
            <person name="Lampietro C."/>
            <person name="Lopez Roques C."/>
            <person name="Donnadieu C."/>
            <person name="Postlethwait J."/>
            <person name="Bobe J."/>
            <person name="Verreycken H."/>
            <person name="Guiguen Y."/>
        </authorList>
    </citation>
    <scope>NUCLEOTIDE SEQUENCE [LARGE SCALE GENOMIC DNA]</scope>
    <source>
        <strain evidence="11">Up_M1</strain>
        <tissue evidence="11">Testis</tissue>
    </source>
</reference>
<dbReference type="InterPro" id="IPR031152">
    <property type="entry name" value="PLXDC"/>
</dbReference>
<dbReference type="InterPro" id="IPR016201">
    <property type="entry name" value="PSI"/>
</dbReference>
<protein>
    <recommendedName>
        <fullName evidence="10">PSI domain-containing protein</fullName>
    </recommendedName>
</protein>
<sequence length="520" mass="57614">MATPGLSWAGDKHHGHYQDQSDVLTEQGHDNSSQMKDMDHSYYTSKIYGAAEAASRSLWVDVNQLHPGQGKTHRLLTNMHRQATRVNLSFEFPFYGHMLQEITVATGGFIYTGDVIHRMLTATQYIAPLMANFDPSLSPNSTISYLDNGTAFVVQWYHLYLQDSVSLGPFSFQATLHSDGRIVFAYKDVPADISEISAVNHPVKVGLSDAFVVVHDFEQIPNVRRRTIYEYHKVDILKSKISNSTSVQMFPLPTCLQFSSCGPCVSSEISFNCSWCSRLQRCSSGFDRNRQEWVDKGCLDQRNSHSCFLQKVITNSTGTIPLHSATRTDATTLDATTRTVQATTSAATTTSSTATTAITRAMSTGSTVPHLTDPSPVDETKISLHMEKEAYNGVNESEQEEREVRLQTGLLVGISLATIAMAAAVIATVYMYNNPTCSASLFFIERRPTRWSTVKMKFHGGSGNPAYAEMEVAAEEDSLVVIDPKHAFIISDHDRRESFIDGKDGFIVPDPRVSFLSDPC</sequence>
<evidence type="ECO:0000256" key="2">
    <source>
        <dbReference type="ARBA" id="ARBA00010297"/>
    </source>
</evidence>
<dbReference type="Proteomes" id="UP001557470">
    <property type="component" value="Unassembled WGS sequence"/>
</dbReference>
<dbReference type="InterPro" id="IPR002165">
    <property type="entry name" value="Plexin_repeat"/>
</dbReference>
<feature type="region of interest" description="Disordered" evidence="8">
    <location>
        <begin position="1"/>
        <end position="37"/>
    </location>
</feature>
<dbReference type="PANTHER" id="PTHR13055:SF11">
    <property type="entry name" value="PLEXIN DOMAIN-CONTAINING PROTEIN 2"/>
    <property type="match status" value="1"/>
</dbReference>
<evidence type="ECO:0000256" key="5">
    <source>
        <dbReference type="ARBA" id="ARBA00022989"/>
    </source>
</evidence>
<keyword evidence="3 9" id="KW-0812">Transmembrane</keyword>
<dbReference type="SMART" id="SM00423">
    <property type="entry name" value="PSI"/>
    <property type="match status" value="1"/>
</dbReference>
<evidence type="ECO:0000313" key="11">
    <source>
        <dbReference type="EMBL" id="KAL0966607.1"/>
    </source>
</evidence>
<evidence type="ECO:0000259" key="10">
    <source>
        <dbReference type="SMART" id="SM00423"/>
    </source>
</evidence>
<feature type="domain" description="PSI" evidence="10">
    <location>
        <begin position="254"/>
        <end position="299"/>
    </location>
</feature>
<proteinExistence type="inferred from homology"/>
<comment type="similarity">
    <text evidence="2">Belongs to the plexin family.</text>
</comment>
<keyword evidence="7" id="KW-0325">Glycoprotein</keyword>
<comment type="caution">
    <text evidence="11">The sequence shown here is derived from an EMBL/GenBank/DDBJ whole genome shotgun (WGS) entry which is preliminary data.</text>
</comment>
<feature type="compositionally biased region" description="Basic and acidic residues" evidence="8">
    <location>
        <begin position="10"/>
        <end position="19"/>
    </location>
</feature>
<evidence type="ECO:0000256" key="7">
    <source>
        <dbReference type="ARBA" id="ARBA00023180"/>
    </source>
</evidence>
<evidence type="ECO:0000256" key="4">
    <source>
        <dbReference type="ARBA" id="ARBA00022729"/>
    </source>
</evidence>
<dbReference type="AlphaFoldDB" id="A0ABD0WSG2"/>
<dbReference type="Pfam" id="PF01437">
    <property type="entry name" value="PSI"/>
    <property type="match status" value="1"/>
</dbReference>
<keyword evidence="5 9" id="KW-1133">Transmembrane helix</keyword>